<evidence type="ECO:0000313" key="2">
    <source>
        <dbReference type="EMBL" id="WUG95768.1"/>
    </source>
</evidence>
<dbReference type="EMBL" id="CP107906">
    <property type="protein sequence ID" value="WUG95768.1"/>
    <property type="molecule type" value="Genomic_DNA"/>
</dbReference>
<proteinExistence type="predicted"/>
<evidence type="ECO:0000256" key="1">
    <source>
        <dbReference type="SAM" id="MobiDB-lite"/>
    </source>
</evidence>
<evidence type="ECO:0000313" key="3">
    <source>
        <dbReference type="Proteomes" id="UP001341259"/>
    </source>
</evidence>
<gene>
    <name evidence="2" type="ORF">OHB29_23605</name>
</gene>
<accession>A0ABZ1NVG8</accession>
<organism evidence="2 3">
    <name type="scientific">Streptomyces violaceus</name>
    <name type="common">Streptomyces venezuelae</name>
    <dbReference type="NCBI Taxonomy" id="1936"/>
    <lineage>
        <taxon>Bacteria</taxon>
        <taxon>Bacillati</taxon>
        <taxon>Actinomycetota</taxon>
        <taxon>Actinomycetes</taxon>
        <taxon>Kitasatosporales</taxon>
        <taxon>Streptomycetaceae</taxon>
        <taxon>Streptomyces</taxon>
    </lineage>
</organism>
<dbReference type="RefSeq" id="WP_328341396.1">
    <property type="nucleotide sequence ID" value="NZ_CP107906.1"/>
</dbReference>
<feature type="region of interest" description="Disordered" evidence="1">
    <location>
        <begin position="1"/>
        <end position="22"/>
    </location>
</feature>
<sequence>MNSAPQVDTVEISDAELDNVSGGLNPQVGLVVGPTAVSSADVLAQIDGVKNETLGAVGQYHHASVSASL</sequence>
<dbReference type="Proteomes" id="UP001341259">
    <property type="component" value="Chromosome"/>
</dbReference>
<name>A0ABZ1NVG8_STRVL</name>
<reference evidence="2 3" key="1">
    <citation type="submission" date="2022-10" db="EMBL/GenBank/DDBJ databases">
        <title>The complete genomes of actinobacterial strains from the NBC collection.</title>
        <authorList>
            <person name="Joergensen T.S."/>
            <person name="Alvarez Arevalo M."/>
            <person name="Sterndorff E.B."/>
            <person name="Faurdal D."/>
            <person name="Vuksanovic O."/>
            <person name="Mourched A.-S."/>
            <person name="Charusanti P."/>
            <person name="Shaw S."/>
            <person name="Blin K."/>
            <person name="Weber T."/>
        </authorList>
    </citation>
    <scope>NUCLEOTIDE SEQUENCE [LARGE SCALE GENOMIC DNA]</scope>
    <source>
        <strain evidence="2 3">NBC_00456</strain>
    </source>
</reference>
<keyword evidence="3" id="KW-1185">Reference proteome</keyword>
<evidence type="ECO:0008006" key="4">
    <source>
        <dbReference type="Google" id="ProtNLM"/>
    </source>
</evidence>
<protein>
    <recommendedName>
        <fullName evidence="4">Type A2 lantipeptide</fullName>
    </recommendedName>
</protein>